<evidence type="ECO:0000256" key="5">
    <source>
        <dbReference type="ARBA" id="ARBA00093797"/>
    </source>
</evidence>
<evidence type="ECO:0000256" key="2">
    <source>
        <dbReference type="ARBA" id="ARBA00022490"/>
    </source>
</evidence>
<proteinExistence type="predicted"/>
<accession>A0A4Q7N9K4</accession>
<dbReference type="OrthoDB" id="8687480at2"/>
<sequence>MMAGEDTGMAPDPALLPALYGQLAEISRTMLAAAQRGDWDAVTASESACAELVGQLRRRPIETCPPAERETCMQLIREILANDAATRNIAEPWMRELEQILRPRRHAFGAQMYR</sequence>
<gene>
    <name evidence="6" type="ORF">EV675_5364</name>
</gene>
<comment type="subcellular location">
    <subcellularLocation>
        <location evidence="1">Cytoplasm</location>
        <location evidence="1">Cytosol</location>
    </subcellularLocation>
</comment>
<keyword evidence="7" id="KW-1185">Reference proteome</keyword>
<dbReference type="Gene3D" id="1.20.58.380">
    <property type="entry name" value="Flagellar protein flit"/>
    <property type="match status" value="1"/>
</dbReference>
<dbReference type="InterPro" id="IPR008622">
    <property type="entry name" value="FliT"/>
</dbReference>
<evidence type="ECO:0000256" key="3">
    <source>
        <dbReference type="ARBA" id="ARBA00022795"/>
    </source>
</evidence>
<dbReference type="GO" id="GO:0044781">
    <property type="term" value="P:bacterial-type flagellum organization"/>
    <property type="evidence" value="ECO:0007669"/>
    <property type="project" value="UniProtKB-KW"/>
</dbReference>
<evidence type="ECO:0000256" key="1">
    <source>
        <dbReference type="ARBA" id="ARBA00004514"/>
    </source>
</evidence>
<evidence type="ECO:0000313" key="7">
    <source>
        <dbReference type="Proteomes" id="UP000292445"/>
    </source>
</evidence>
<evidence type="ECO:0000256" key="4">
    <source>
        <dbReference type="ARBA" id="ARBA00023186"/>
    </source>
</evidence>
<protein>
    <recommendedName>
        <fullName evidence="5">Flagellar protein FliT</fullName>
    </recommendedName>
</protein>
<reference evidence="6 7" key="1">
    <citation type="submission" date="2019-02" db="EMBL/GenBank/DDBJ databases">
        <title>Genomic Encyclopedia of Type Strains, Phase IV (KMG-IV): sequencing the most valuable type-strain genomes for metagenomic binning, comparative biology and taxonomic classification.</title>
        <authorList>
            <person name="Goeker M."/>
        </authorList>
    </citation>
    <scope>NUCLEOTIDE SEQUENCE [LARGE SCALE GENOMIC DNA]</scope>
    <source>
        <strain evidence="6 7">K24</strain>
    </source>
</reference>
<dbReference type="EMBL" id="SGXC01000003">
    <property type="protein sequence ID" value="RZS78707.1"/>
    <property type="molecule type" value="Genomic_DNA"/>
</dbReference>
<keyword evidence="6" id="KW-0969">Cilium</keyword>
<organism evidence="6 7">
    <name type="scientific">Pigmentiphaga kullae</name>
    <dbReference type="NCBI Taxonomy" id="151784"/>
    <lineage>
        <taxon>Bacteria</taxon>
        <taxon>Pseudomonadati</taxon>
        <taxon>Pseudomonadota</taxon>
        <taxon>Betaproteobacteria</taxon>
        <taxon>Burkholderiales</taxon>
        <taxon>Alcaligenaceae</taxon>
        <taxon>Pigmentiphaga</taxon>
    </lineage>
</organism>
<comment type="caution">
    <text evidence="6">The sequence shown here is derived from an EMBL/GenBank/DDBJ whole genome shotgun (WGS) entry which is preliminary data.</text>
</comment>
<evidence type="ECO:0000313" key="6">
    <source>
        <dbReference type="EMBL" id="RZS78707.1"/>
    </source>
</evidence>
<dbReference type="AlphaFoldDB" id="A0A4Q7N9K4"/>
<keyword evidence="6" id="KW-0966">Cell projection</keyword>
<keyword evidence="2" id="KW-0963">Cytoplasm</keyword>
<dbReference type="Proteomes" id="UP000292445">
    <property type="component" value="Unassembled WGS sequence"/>
</dbReference>
<keyword evidence="6" id="KW-0282">Flagellum</keyword>
<keyword evidence="4" id="KW-0143">Chaperone</keyword>
<keyword evidence="3" id="KW-1005">Bacterial flagellum biogenesis</keyword>
<name>A0A4Q7N9K4_9BURK</name>
<dbReference type="Pfam" id="PF05400">
    <property type="entry name" value="FliT"/>
    <property type="match status" value="1"/>
</dbReference>